<evidence type="ECO:0000256" key="1">
    <source>
        <dbReference type="SAM" id="Phobius"/>
    </source>
</evidence>
<evidence type="ECO:0000313" key="3">
    <source>
        <dbReference type="Proteomes" id="UP000637267"/>
    </source>
</evidence>
<organism evidence="2 3">
    <name type="scientific">Silvimonas iriomotensis</name>
    <dbReference type="NCBI Taxonomy" id="449662"/>
    <lineage>
        <taxon>Bacteria</taxon>
        <taxon>Pseudomonadati</taxon>
        <taxon>Pseudomonadota</taxon>
        <taxon>Betaproteobacteria</taxon>
        <taxon>Neisseriales</taxon>
        <taxon>Chitinibacteraceae</taxon>
        <taxon>Silvimonas</taxon>
    </lineage>
</organism>
<keyword evidence="1" id="KW-1133">Transmembrane helix</keyword>
<keyword evidence="3" id="KW-1185">Reference proteome</keyword>
<keyword evidence="1" id="KW-0472">Membrane</keyword>
<gene>
    <name evidence="2" type="ORF">GCM10010970_35780</name>
</gene>
<comment type="caution">
    <text evidence="2">The sequence shown here is derived from an EMBL/GenBank/DDBJ whole genome shotgun (WGS) entry which is preliminary data.</text>
</comment>
<evidence type="ECO:0000313" key="2">
    <source>
        <dbReference type="EMBL" id="GGP23578.1"/>
    </source>
</evidence>
<feature type="transmembrane region" description="Helical" evidence="1">
    <location>
        <begin position="72"/>
        <end position="89"/>
    </location>
</feature>
<dbReference type="Proteomes" id="UP000637267">
    <property type="component" value="Unassembled WGS sequence"/>
</dbReference>
<dbReference type="RefSeq" id="WP_188706128.1">
    <property type="nucleotide sequence ID" value="NZ_BMLX01000006.1"/>
</dbReference>
<sequence>MAYYLVIKQIHITCVLLSGLLFLYRGGLMLAGSASLRQTWLKVLPHLVDTVLLTAGVSMAVLSHQYPGQQTWLTAKLIGLVVYIGLGTIALKRGRSRKTRAIALVAALLVFAWIIGVAITRNPLSFLLFLPT</sequence>
<feature type="transmembrane region" description="Helical" evidence="1">
    <location>
        <begin position="101"/>
        <end position="120"/>
    </location>
</feature>
<protein>
    <submittedName>
        <fullName evidence="2">SirB family protein</fullName>
    </submittedName>
</protein>
<dbReference type="PANTHER" id="PTHR39594:SF1">
    <property type="entry name" value="PROTEIN YCHQ"/>
    <property type="match status" value="1"/>
</dbReference>
<name>A0ABQ2PDF1_9NEIS</name>
<reference evidence="3" key="1">
    <citation type="journal article" date="2019" name="Int. J. Syst. Evol. Microbiol.">
        <title>The Global Catalogue of Microorganisms (GCM) 10K type strain sequencing project: providing services to taxonomists for standard genome sequencing and annotation.</title>
        <authorList>
            <consortium name="The Broad Institute Genomics Platform"/>
            <consortium name="The Broad Institute Genome Sequencing Center for Infectious Disease"/>
            <person name="Wu L."/>
            <person name="Ma J."/>
        </authorList>
    </citation>
    <scope>NUCLEOTIDE SEQUENCE [LARGE SCALE GENOMIC DNA]</scope>
    <source>
        <strain evidence="3">CGMCC 1.8859</strain>
    </source>
</reference>
<feature type="transmembrane region" description="Helical" evidence="1">
    <location>
        <begin position="6"/>
        <end position="24"/>
    </location>
</feature>
<dbReference type="EMBL" id="BMLX01000006">
    <property type="protein sequence ID" value="GGP23578.1"/>
    <property type="molecule type" value="Genomic_DNA"/>
</dbReference>
<dbReference type="InterPro" id="IPR007360">
    <property type="entry name" value="SirB"/>
</dbReference>
<proteinExistence type="predicted"/>
<feature type="transmembrane region" description="Helical" evidence="1">
    <location>
        <begin position="44"/>
        <end position="66"/>
    </location>
</feature>
<dbReference type="Pfam" id="PF04247">
    <property type="entry name" value="SirB"/>
    <property type="match status" value="1"/>
</dbReference>
<dbReference type="PANTHER" id="PTHR39594">
    <property type="entry name" value="PROTEIN YCHQ"/>
    <property type="match status" value="1"/>
</dbReference>
<accession>A0ABQ2PDF1</accession>
<keyword evidence="1" id="KW-0812">Transmembrane</keyword>
<dbReference type="PIRSF" id="PIRSF005610">
    <property type="entry name" value="SirB"/>
    <property type="match status" value="1"/>
</dbReference>